<evidence type="ECO:0000256" key="3">
    <source>
        <dbReference type="ARBA" id="ARBA00022514"/>
    </source>
</evidence>
<name>A0A7K4SMH3_9CHAR</name>
<dbReference type="FunFam" id="2.40.50.40:FF:000002">
    <property type="entry name" value="C-C motif chemokine"/>
    <property type="match status" value="1"/>
</dbReference>
<keyword evidence="4 5" id="KW-0732">Signal</keyword>
<feature type="chain" id="PRO_5033595730" evidence="5">
    <location>
        <begin position="23"/>
        <end position="91"/>
    </location>
</feature>
<feature type="non-terminal residue" evidence="7">
    <location>
        <position position="91"/>
    </location>
</feature>
<dbReference type="EMBL" id="VYXH01001989">
    <property type="protein sequence ID" value="NWQ87026.1"/>
    <property type="molecule type" value="Genomic_DNA"/>
</dbReference>
<dbReference type="GO" id="GO:0006954">
    <property type="term" value="P:inflammatory response"/>
    <property type="evidence" value="ECO:0007669"/>
    <property type="project" value="TreeGrafter"/>
</dbReference>
<sequence>MKVLAAALAVLLLMAICSPAEAHLDTITTSCCFSYVNRPVPRRFITSAYTTSSRCPQPAVILVTKNGRELCTDPQAPWVKAHLKHLKMQEY</sequence>
<feature type="domain" description="Chemokine interleukin-8-like" evidence="6">
    <location>
        <begin position="28"/>
        <end position="86"/>
    </location>
</feature>
<evidence type="ECO:0000313" key="9">
    <source>
        <dbReference type="Proteomes" id="UP000574691"/>
    </source>
</evidence>
<dbReference type="AlphaFoldDB" id="A0A7K4SMH3"/>
<evidence type="ECO:0000259" key="6">
    <source>
        <dbReference type="SMART" id="SM00199"/>
    </source>
</evidence>
<keyword evidence="9" id="KW-1185">Reference proteome</keyword>
<dbReference type="SUPFAM" id="SSF54117">
    <property type="entry name" value="Interleukin 8-like chemokines"/>
    <property type="match status" value="1"/>
</dbReference>
<dbReference type="InterPro" id="IPR001811">
    <property type="entry name" value="Chemokine_IL8-like_dom"/>
</dbReference>
<dbReference type="GO" id="GO:0008009">
    <property type="term" value="F:chemokine activity"/>
    <property type="evidence" value="ECO:0007669"/>
    <property type="project" value="InterPro"/>
</dbReference>
<accession>A0A7K4SMH3</accession>
<keyword evidence="3" id="KW-0202">Cytokine</keyword>
<organism evidence="7 9">
    <name type="scientific">Burhinus bistriatus</name>
    <dbReference type="NCBI Taxonomy" id="240201"/>
    <lineage>
        <taxon>Eukaryota</taxon>
        <taxon>Metazoa</taxon>
        <taxon>Chordata</taxon>
        <taxon>Craniata</taxon>
        <taxon>Vertebrata</taxon>
        <taxon>Euteleostomi</taxon>
        <taxon>Archelosauria</taxon>
        <taxon>Archosauria</taxon>
        <taxon>Dinosauria</taxon>
        <taxon>Saurischia</taxon>
        <taxon>Theropoda</taxon>
        <taxon>Coelurosauria</taxon>
        <taxon>Aves</taxon>
        <taxon>Neognathae</taxon>
        <taxon>Neoaves</taxon>
        <taxon>Charadriiformes</taxon>
        <taxon>Burhinidae</taxon>
        <taxon>Burhinus</taxon>
    </lineage>
</organism>
<dbReference type="GO" id="GO:0061844">
    <property type="term" value="P:antimicrobial humoral immune response mediated by antimicrobial peptide"/>
    <property type="evidence" value="ECO:0007669"/>
    <property type="project" value="TreeGrafter"/>
</dbReference>
<evidence type="ECO:0000256" key="4">
    <source>
        <dbReference type="ARBA" id="ARBA00022729"/>
    </source>
</evidence>
<protein>
    <submittedName>
        <fullName evidence="7">CCL3 protein</fullName>
    </submittedName>
</protein>
<evidence type="ECO:0000256" key="5">
    <source>
        <dbReference type="SAM" id="SignalP"/>
    </source>
</evidence>
<evidence type="ECO:0000313" key="7">
    <source>
        <dbReference type="EMBL" id="NWQ87025.1"/>
    </source>
</evidence>
<feature type="non-terminal residue" evidence="7">
    <location>
        <position position="1"/>
    </location>
</feature>
<dbReference type="Pfam" id="PF00048">
    <property type="entry name" value="IL8"/>
    <property type="match status" value="1"/>
</dbReference>
<dbReference type="GO" id="GO:0005615">
    <property type="term" value="C:extracellular space"/>
    <property type="evidence" value="ECO:0007669"/>
    <property type="project" value="UniProtKB-KW"/>
</dbReference>
<dbReference type="SMART" id="SM00199">
    <property type="entry name" value="SCY"/>
    <property type="match status" value="1"/>
</dbReference>
<gene>
    <name evidence="7" type="primary">Ccl3_0</name>
    <name evidence="8" type="synonym">Ccl3_1</name>
    <name evidence="7" type="ORF">BURBIS_R10956</name>
    <name evidence="8" type="ORF">BURBIS_R10957</name>
</gene>
<dbReference type="Proteomes" id="UP000574691">
    <property type="component" value="Unassembled WGS sequence"/>
</dbReference>
<dbReference type="CDD" id="cd00272">
    <property type="entry name" value="Chemokine_CC"/>
    <property type="match status" value="1"/>
</dbReference>
<dbReference type="GO" id="GO:0030335">
    <property type="term" value="P:positive regulation of cell migration"/>
    <property type="evidence" value="ECO:0007669"/>
    <property type="project" value="TreeGrafter"/>
</dbReference>
<comment type="caution">
    <text evidence="7">The sequence shown here is derived from an EMBL/GenBank/DDBJ whole genome shotgun (WGS) entry which is preliminary data.</text>
</comment>
<evidence type="ECO:0000313" key="8">
    <source>
        <dbReference type="EMBL" id="NWQ87026.1"/>
    </source>
</evidence>
<feature type="signal peptide" evidence="5">
    <location>
        <begin position="1"/>
        <end position="22"/>
    </location>
</feature>
<dbReference type="InterPro" id="IPR036048">
    <property type="entry name" value="Interleukin_8-like_sf"/>
</dbReference>
<dbReference type="EMBL" id="VYXH01001989">
    <property type="protein sequence ID" value="NWQ87025.1"/>
    <property type="molecule type" value="Genomic_DNA"/>
</dbReference>
<reference evidence="7 9" key="1">
    <citation type="submission" date="2019-09" db="EMBL/GenBank/DDBJ databases">
        <title>Bird 10,000 Genomes (B10K) Project - Family phase.</title>
        <authorList>
            <person name="Zhang G."/>
        </authorList>
    </citation>
    <scope>NUCLEOTIDE SEQUENCE [LARGE SCALE GENOMIC DNA]</scope>
    <source>
        <strain evidence="7">B10K-DU-001-64</strain>
        <tissue evidence="7">Muscle</tissue>
    </source>
</reference>
<dbReference type="PANTHER" id="PTHR12015">
    <property type="entry name" value="SMALL INDUCIBLE CYTOKINE A"/>
    <property type="match status" value="1"/>
</dbReference>
<dbReference type="InterPro" id="IPR039809">
    <property type="entry name" value="Chemokine_b/g/d"/>
</dbReference>
<dbReference type="Gene3D" id="2.40.50.40">
    <property type="match status" value="1"/>
</dbReference>
<keyword evidence="2" id="KW-0145">Chemotaxis</keyword>
<dbReference type="GO" id="GO:0048020">
    <property type="term" value="F:CCR chemokine receptor binding"/>
    <property type="evidence" value="ECO:0007669"/>
    <property type="project" value="TreeGrafter"/>
</dbReference>
<dbReference type="GO" id="GO:0048245">
    <property type="term" value="P:eosinophil chemotaxis"/>
    <property type="evidence" value="ECO:0007669"/>
    <property type="project" value="TreeGrafter"/>
</dbReference>
<comment type="similarity">
    <text evidence="1">Belongs to the intercrine beta (chemokine CC) family.</text>
</comment>
<dbReference type="PANTHER" id="PTHR12015:SF103">
    <property type="entry name" value="C-C MOTIF CHEMOKINE 4-RELATED"/>
    <property type="match status" value="1"/>
</dbReference>
<evidence type="ECO:0000256" key="2">
    <source>
        <dbReference type="ARBA" id="ARBA00022500"/>
    </source>
</evidence>
<dbReference type="GO" id="GO:0070098">
    <property type="term" value="P:chemokine-mediated signaling pathway"/>
    <property type="evidence" value="ECO:0007669"/>
    <property type="project" value="TreeGrafter"/>
</dbReference>
<proteinExistence type="inferred from homology"/>
<evidence type="ECO:0000256" key="1">
    <source>
        <dbReference type="ARBA" id="ARBA00010868"/>
    </source>
</evidence>